<name>A0A6G0U425_APHGL</name>
<sequence length="350" mass="40311">MAENGESSSKSIKRKNCKVARSKSSQPVVWSDDEKLQLAEAIDMYGINFPQRLVTHVPTKNLKQVNQKLAQLRVENRKEIEEMKKSSSFIDLNEMDDLFLVSGTKPEDVMIKWMDYLQENYDKEPNSFNTFKLLSSSFLIMSECTPPPKTTGPDVIDFRNVYYYLYRVFNNYYIGKQHGDTKMKNYLHQMFLRVMEEIKLTSDEEKVTMYKIVSNWTVANKSNSLRVYGKKNEIKTEQTQESANSGIKPNLKIAPEFKVLENPMIPTINLAIPLIKATSEVFAINYVEVNFTPTKDIGRKMSKKLIFQVFILNQLHGLPDGMIKFKQSVATKTKNDVENTNLILLETGLP</sequence>
<dbReference type="InterPro" id="IPR001005">
    <property type="entry name" value="SANT/Myb"/>
</dbReference>
<dbReference type="CDD" id="cd00167">
    <property type="entry name" value="SANT"/>
    <property type="match status" value="1"/>
</dbReference>
<dbReference type="OrthoDB" id="6594957at2759"/>
<dbReference type="Proteomes" id="UP000475862">
    <property type="component" value="Unassembled WGS sequence"/>
</dbReference>
<evidence type="ECO:0008006" key="4">
    <source>
        <dbReference type="Google" id="ProtNLM"/>
    </source>
</evidence>
<evidence type="ECO:0000256" key="1">
    <source>
        <dbReference type="SAM" id="MobiDB-lite"/>
    </source>
</evidence>
<feature type="compositionally biased region" description="Basic residues" evidence="1">
    <location>
        <begin position="11"/>
        <end position="21"/>
    </location>
</feature>
<keyword evidence="3" id="KW-1185">Reference proteome</keyword>
<comment type="caution">
    <text evidence="2">The sequence shown here is derived from an EMBL/GenBank/DDBJ whole genome shotgun (WGS) entry which is preliminary data.</text>
</comment>
<dbReference type="EMBL" id="VYZN01000004">
    <property type="protein sequence ID" value="KAE9543868.1"/>
    <property type="molecule type" value="Genomic_DNA"/>
</dbReference>
<feature type="compositionally biased region" description="Polar residues" evidence="1">
    <location>
        <begin position="1"/>
        <end position="10"/>
    </location>
</feature>
<evidence type="ECO:0000313" key="3">
    <source>
        <dbReference type="Proteomes" id="UP000475862"/>
    </source>
</evidence>
<dbReference type="AlphaFoldDB" id="A0A6G0U425"/>
<feature type="region of interest" description="Disordered" evidence="1">
    <location>
        <begin position="1"/>
        <end position="25"/>
    </location>
</feature>
<organism evidence="2 3">
    <name type="scientific">Aphis glycines</name>
    <name type="common">Soybean aphid</name>
    <dbReference type="NCBI Taxonomy" id="307491"/>
    <lineage>
        <taxon>Eukaryota</taxon>
        <taxon>Metazoa</taxon>
        <taxon>Ecdysozoa</taxon>
        <taxon>Arthropoda</taxon>
        <taxon>Hexapoda</taxon>
        <taxon>Insecta</taxon>
        <taxon>Pterygota</taxon>
        <taxon>Neoptera</taxon>
        <taxon>Paraneoptera</taxon>
        <taxon>Hemiptera</taxon>
        <taxon>Sternorrhyncha</taxon>
        <taxon>Aphidomorpha</taxon>
        <taxon>Aphidoidea</taxon>
        <taxon>Aphididae</taxon>
        <taxon>Aphidini</taxon>
        <taxon>Aphis</taxon>
        <taxon>Aphis</taxon>
    </lineage>
</organism>
<protein>
    <recommendedName>
        <fullName evidence="4">Myb-like domain-containing protein</fullName>
    </recommendedName>
</protein>
<reference evidence="2 3" key="1">
    <citation type="submission" date="2019-08" db="EMBL/GenBank/DDBJ databases">
        <title>The genome of the soybean aphid Biotype 1, its phylome, world population structure and adaptation to the North American continent.</title>
        <authorList>
            <person name="Giordano R."/>
            <person name="Donthu R.K."/>
            <person name="Hernandez A.G."/>
            <person name="Wright C.L."/>
            <person name="Zimin A.V."/>
        </authorList>
    </citation>
    <scope>NUCLEOTIDE SEQUENCE [LARGE SCALE GENOMIC DNA]</scope>
    <source>
        <tissue evidence="2">Whole aphids</tissue>
    </source>
</reference>
<accession>A0A6G0U425</accession>
<evidence type="ECO:0000313" key="2">
    <source>
        <dbReference type="EMBL" id="KAE9543868.1"/>
    </source>
</evidence>
<proteinExistence type="predicted"/>
<gene>
    <name evidence="2" type="ORF">AGLY_001846</name>
</gene>